<accession>A0A3E0J795</accession>
<keyword evidence="2" id="KW-1185">Reference proteome</keyword>
<comment type="caution">
    <text evidence="1">The sequence shown here is derived from an EMBL/GenBank/DDBJ whole genome shotgun (WGS) entry which is preliminary data.</text>
</comment>
<protein>
    <submittedName>
        <fullName evidence="1">Uncharacterized protein</fullName>
    </submittedName>
</protein>
<reference evidence="1 2" key="1">
    <citation type="submission" date="2018-08" db="EMBL/GenBank/DDBJ databases">
        <title>Genome sequence of Halobacillus trueperi KCTC 3686.</title>
        <authorList>
            <person name="Cho K.H."/>
            <person name="Kwak M.-J."/>
            <person name="Kim B.-Y."/>
            <person name="Chun J."/>
        </authorList>
    </citation>
    <scope>NUCLEOTIDE SEQUENCE [LARGE SCALE GENOMIC DNA]</scope>
    <source>
        <strain evidence="1 2">KCTC 3686</strain>
    </source>
</reference>
<dbReference type="Proteomes" id="UP000256305">
    <property type="component" value="Unassembled WGS sequence"/>
</dbReference>
<organism evidence="1 2">
    <name type="scientific">Halobacillus trueperi</name>
    <dbReference type="NCBI Taxonomy" id="156205"/>
    <lineage>
        <taxon>Bacteria</taxon>
        <taxon>Bacillati</taxon>
        <taxon>Bacillota</taxon>
        <taxon>Bacilli</taxon>
        <taxon>Bacillales</taxon>
        <taxon>Bacillaceae</taxon>
        <taxon>Halobacillus</taxon>
    </lineage>
</organism>
<dbReference type="AlphaFoldDB" id="A0A3E0J795"/>
<dbReference type="EMBL" id="QUAE01000010">
    <property type="protein sequence ID" value="REJ08669.1"/>
    <property type="molecule type" value="Genomic_DNA"/>
</dbReference>
<name>A0A3E0J795_9BACI</name>
<gene>
    <name evidence="1" type="ORF">DYE48_13370</name>
</gene>
<evidence type="ECO:0000313" key="2">
    <source>
        <dbReference type="Proteomes" id="UP000256305"/>
    </source>
</evidence>
<sequence length="65" mass="7794">MGGYVPEENTSFILTSVNTEGKWGCMVYTLSRKKITRFLSLFDKRKEKMESKKKYILEMRWENHV</sequence>
<proteinExistence type="predicted"/>
<evidence type="ECO:0000313" key="1">
    <source>
        <dbReference type="EMBL" id="REJ08669.1"/>
    </source>
</evidence>